<comment type="caution">
    <text evidence="3">The sequence shown here is derived from an EMBL/GenBank/DDBJ whole genome shotgun (WGS) entry which is preliminary data.</text>
</comment>
<dbReference type="OrthoDB" id="1273722at2"/>
<dbReference type="NCBIfam" id="TIGR03891">
    <property type="entry name" value="thiopep_ocin"/>
    <property type="match status" value="1"/>
</dbReference>
<proteinExistence type="predicted"/>
<reference evidence="3 4" key="1">
    <citation type="submission" date="2018-06" db="EMBL/GenBank/DDBJ databases">
        <title>Genomic Encyclopedia of Archaeal and Bacterial Type Strains, Phase II (KMG-II): from individual species to whole genera.</title>
        <authorList>
            <person name="Goeker M."/>
        </authorList>
    </citation>
    <scope>NUCLEOTIDE SEQUENCE [LARGE SCALE GENOMIC DNA]</scope>
    <source>
        <strain evidence="3 4">DSM 14825</strain>
    </source>
</reference>
<dbReference type="InterPro" id="IPR006827">
    <property type="entry name" value="Lant_deHydtase_N"/>
</dbReference>
<organism evidence="3 4">
    <name type="scientific">Pedobacter cryoconitis</name>
    <dbReference type="NCBI Taxonomy" id="188932"/>
    <lineage>
        <taxon>Bacteria</taxon>
        <taxon>Pseudomonadati</taxon>
        <taxon>Bacteroidota</taxon>
        <taxon>Sphingobacteriia</taxon>
        <taxon>Sphingobacteriales</taxon>
        <taxon>Sphingobacteriaceae</taxon>
        <taxon>Pedobacter</taxon>
    </lineage>
</organism>
<evidence type="ECO:0000259" key="2">
    <source>
        <dbReference type="Pfam" id="PF14028"/>
    </source>
</evidence>
<dbReference type="Proteomes" id="UP000249754">
    <property type="component" value="Unassembled WGS sequence"/>
</dbReference>
<feature type="domain" description="Lantibiotic dehydratase N-terminal" evidence="1">
    <location>
        <begin position="36"/>
        <end position="649"/>
    </location>
</feature>
<evidence type="ECO:0000313" key="3">
    <source>
        <dbReference type="EMBL" id="RAJ35553.1"/>
    </source>
</evidence>
<dbReference type="EMBL" id="QLLR01000002">
    <property type="protein sequence ID" value="RAJ35553.1"/>
    <property type="molecule type" value="Genomic_DNA"/>
</dbReference>
<dbReference type="Pfam" id="PF14028">
    <property type="entry name" value="Lant_dehydr_C"/>
    <property type="match status" value="1"/>
</dbReference>
<gene>
    <name evidence="3" type="ORF">LY11_00798</name>
</gene>
<evidence type="ECO:0000313" key="4">
    <source>
        <dbReference type="Proteomes" id="UP000249754"/>
    </source>
</evidence>
<sequence length="995" mass="115453">MSEFIVDPFLLVRAPAYSYENFNESFLQQALTTDFFRASLFFASQTLYIELKKKEFDYTQFNEHVKITLWKYLNRMCFRPLPYGLFSSFSLAKWTTEQQPMSFSGKGQFTAIPDFVAVLDYIKTLKQEELPSVRYYTNNSMYTVAGDLYFVSQAYAEQAKYVIVHLKVVPGLKGLLKFISRGQTREAILNYLIEKYGEDAGAEDYFNHLVNGQVIVSELMPNVTGTLYSERCSALLQAYTSLNLSPVKTFSIDINNQNQALPELNTHLEEVIGQNEKNAPYGLYQREISGGLSEEIHPEFISLLKNLNKLTTEPNEGGMNAFKAAFIKKYDQREVSLMEVMDPGAGIGYENLASAFDNQNDGFIEDLKKPADSVSRVYWGETERMLFEKWNNLSKSGSDKIVLSQDDMDLLPESKSLLAPGMFILGKKVGQELWIDQIGGVSGIELAGRFGIRDTVVNQKLKNICEQEMEINNDFIFAEIAFSPASKASNINQRAHFFPYEIPILTHSTRSEKNTIRLDDLVISIVGNTILLRSIRLNRFIIPRLSSAYNVTLTGIAVFRFLWDLQYQGIKTKLSFSLAQLFPNLNYYPRVQLDKHVLCPATWIINQDKINKIVAQDHDFAEDLHLPAYFTLNEGDNFLVFNRNSKDDLAVFRKCIKNKKIITLKEYIFPEKADLTDAEDRPYMSQYLACVLNKSKSYAVPPSKVNINSAIKKFKVKRAFFPGDHWLYLKLYSHDSLTDAILIHHILPVIQKYKHKDSTFKWFFIRYNDPESHIRLRFFTQDKFAADLLSELNLQLKSLYHSGKIGEVLLDTYQRELERYSVELMEEIETFFYHDSEYILAALQRGGTAIRFKLNFAIHSTLLMIRYFIKDKKDRIDFFNVVLDGFSAEFNNRDKETGHKMDLKYRNFQPELIENEQFSILQNNKNYPGFNQILISLSEKLFNWQPEDKYRLVASLIHMHMNRIFESHPREYECLAYHFMKKHQAYLNYTTNDEF</sequence>
<dbReference type="AlphaFoldDB" id="A0A327T743"/>
<accession>A0A327T743</accession>
<feature type="domain" description="Thiopeptide-type bacteriocin biosynthesis" evidence="2">
    <location>
        <begin position="726"/>
        <end position="983"/>
    </location>
</feature>
<dbReference type="InterPro" id="IPR023809">
    <property type="entry name" value="Thiopep_bacteriocin_synth_dom"/>
</dbReference>
<evidence type="ECO:0000259" key="1">
    <source>
        <dbReference type="Pfam" id="PF04738"/>
    </source>
</evidence>
<name>A0A327T743_9SPHI</name>
<protein>
    <submittedName>
        <fullName evidence="3">Thiopeptide-type bacteriocin biosynthesis protein</fullName>
    </submittedName>
</protein>
<dbReference type="Pfam" id="PF04738">
    <property type="entry name" value="Lant_dehydr_N"/>
    <property type="match status" value="1"/>
</dbReference>
<dbReference type="RefSeq" id="WP_111632419.1">
    <property type="nucleotide sequence ID" value="NZ_QLLR01000002.1"/>
</dbReference>